<evidence type="ECO:0000313" key="1">
    <source>
        <dbReference type="EMBL" id="NIJ51007.1"/>
    </source>
</evidence>
<proteinExistence type="predicted"/>
<accession>A0ABX0UED6</accession>
<reference evidence="1 2" key="1">
    <citation type="submission" date="2020-03" db="EMBL/GenBank/DDBJ databases">
        <title>Genomic Encyclopedia of Type Strains, Phase IV (KMG-IV): sequencing the most valuable type-strain genomes for metagenomic binning, comparative biology and taxonomic classification.</title>
        <authorList>
            <person name="Goeker M."/>
        </authorList>
    </citation>
    <scope>NUCLEOTIDE SEQUENCE [LARGE SCALE GENOMIC DNA]</scope>
    <source>
        <strain evidence="1 2">DSM 102865</strain>
    </source>
</reference>
<keyword evidence="1" id="KW-0449">Lipoprotein</keyword>
<keyword evidence="2" id="KW-1185">Reference proteome</keyword>
<protein>
    <submittedName>
        <fullName evidence="1">Lipoprotein YajG</fullName>
    </submittedName>
</protein>
<name>A0ABX0UED6_9BACT</name>
<dbReference type="Proteomes" id="UP001179181">
    <property type="component" value="Unassembled WGS sequence"/>
</dbReference>
<dbReference type="RefSeq" id="WP_167266242.1">
    <property type="nucleotide sequence ID" value="NZ_JAASQJ010000001.1"/>
</dbReference>
<organism evidence="1 2">
    <name type="scientific">Dyadobacter arcticus</name>
    <dbReference type="NCBI Taxonomy" id="1078754"/>
    <lineage>
        <taxon>Bacteria</taxon>
        <taxon>Pseudomonadati</taxon>
        <taxon>Bacteroidota</taxon>
        <taxon>Cytophagia</taxon>
        <taxon>Cytophagales</taxon>
        <taxon>Spirosomataceae</taxon>
        <taxon>Dyadobacter</taxon>
    </lineage>
</organism>
<gene>
    <name evidence="1" type="ORF">FHS68_000163</name>
</gene>
<evidence type="ECO:0000313" key="2">
    <source>
        <dbReference type="Proteomes" id="UP001179181"/>
    </source>
</evidence>
<comment type="caution">
    <text evidence="1">The sequence shown here is derived from an EMBL/GenBank/DDBJ whole genome shotgun (WGS) entry which is preliminary data.</text>
</comment>
<sequence length="139" mass="14595">MKTFNRILVLFTVIACLTACSKKEADPAPELSARISGDYKVTYLKQDGKTFTLNGSTKGTIKVSAESAEMAQVIVDVSNGNPSDDIKGVINNIALKDIGGGEVELIANGFTLGKGGNNQITVKVAPVDGSAPYEFIGIK</sequence>
<dbReference type="EMBL" id="JAASQJ010000001">
    <property type="protein sequence ID" value="NIJ51007.1"/>
    <property type="molecule type" value="Genomic_DNA"/>
</dbReference>